<evidence type="ECO:0000256" key="16">
    <source>
        <dbReference type="RuleBase" id="RU003560"/>
    </source>
</evidence>
<keyword evidence="18" id="KW-1185">Reference proteome</keyword>
<comment type="catalytic activity">
    <reaction evidence="1">
        <text>(S)-3-amino-2-methylpropanoate + 2-oxoglutarate = 2-methyl-3-oxopropanoate + L-glutamate</text>
        <dbReference type="Rhea" id="RHEA:13993"/>
        <dbReference type="ChEBI" id="CHEBI:16810"/>
        <dbReference type="ChEBI" id="CHEBI:29985"/>
        <dbReference type="ChEBI" id="CHEBI:57700"/>
        <dbReference type="ChEBI" id="CHEBI:58655"/>
        <dbReference type="EC" id="2.6.1.22"/>
    </reaction>
</comment>
<gene>
    <name evidence="17" type="ORF">CYL18_04745</name>
</gene>
<dbReference type="PANTHER" id="PTHR11986">
    <property type="entry name" value="AMINOTRANSFERASE CLASS III"/>
    <property type="match status" value="1"/>
</dbReference>
<sequence length="427" mass="46635">MKHAETAYLQGLAKKHISPVSTRVTDLVIKRAKGARFWTTDGREYIDFVSGVASNGLGHAHDSMVKAIQEQAENLIHFGLNYGYYESVVKLSEKIAQIAPGNLDTIFFSNSGGEAIDGALKMARAVTGRPGIIAFDGSFHGRTLGATSVTGSSSKYRTSYEPLLGEIYHATYPYPGLLKENAPKNMMRYSLSQIESLFELRIAPERVAAILIEPVMGEGGYYPAPNEFLQELRKIADQYGILLIFDEVQTGFGRTGKMFASEHSGVIPDILVLAKALSGGMPLGAIVASRELHEKWPTGAHGSTFGGNPVSCAAALASINVIETENLVKRSEWLGKKIVQRLKENLRKYRDIKDIRGVGMMIGIEFQPEVAAQIVPAIKARCLEKHLLIMSCGVNGQTIRLMLPLNIKEEDMDIGLSILENAIGELI</sequence>
<evidence type="ECO:0000256" key="12">
    <source>
        <dbReference type="ARBA" id="ARBA00030857"/>
    </source>
</evidence>
<dbReference type="EC" id="2.6.1.19" evidence="6"/>
<dbReference type="PANTHER" id="PTHR11986:SF58">
    <property type="entry name" value="LEUCINE_METHIONINE RACEMASE"/>
    <property type="match status" value="1"/>
</dbReference>
<dbReference type="OrthoDB" id="9807885at2"/>
<evidence type="ECO:0000256" key="15">
    <source>
        <dbReference type="ARBA" id="ARBA00050054"/>
    </source>
</evidence>
<dbReference type="GO" id="GO:0034386">
    <property type="term" value="F:4-aminobutyrate:2-oxoglutarate transaminase activity"/>
    <property type="evidence" value="ECO:0007669"/>
    <property type="project" value="UniProtKB-EC"/>
</dbReference>
<evidence type="ECO:0000256" key="14">
    <source>
        <dbReference type="ARBA" id="ARBA00048021"/>
    </source>
</evidence>
<dbReference type="GO" id="GO:0047298">
    <property type="term" value="F:(S)-3-amino-2-methylpropionate transaminase activity"/>
    <property type="evidence" value="ECO:0007669"/>
    <property type="project" value="UniProtKB-EC"/>
</dbReference>
<evidence type="ECO:0000256" key="6">
    <source>
        <dbReference type="ARBA" id="ARBA00012912"/>
    </source>
</evidence>
<dbReference type="Gene3D" id="3.90.1150.10">
    <property type="entry name" value="Aspartate Aminotransferase, domain 1"/>
    <property type="match status" value="1"/>
</dbReference>
<keyword evidence="7 17" id="KW-0032">Aminotransferase</keyword>
<evidence type="ECO:0000256" key="7">
    <source>
        <dbReference type="ARBA" id="ARBA00022576"/>
    </source>
</evidence>
<comment type="cofactor">
    <cofactor evidence="2">
        <name>pyridoxal 5'-phosphate</name>
        <dbReference type="ChEBI" id="CHEBI:597326"/>
    </cofactor>
</comment>
<evidence type="ECO:0000313" key="17">
    <source>
        <dbReference type="EMBL" id="PQD97183.1"/>
    </source>
</evidence>
<dbReference type="GO" id="GO:0030170">
    <property type="term" value="F:pyridoxal phosphate binding"/>
    <property type="evidence" value="ECO:0007669"/>
    <property type="project" value="InterPro"/>
</dbReference>
<evidence type="ECO:0000256" key="4">
    <source>
        <dbReference type="ARBA" id="ARBA00008954"/>
    </source>
</evidence>
<dbReference type="InterPro" id="IPR015421">
    <property type="entry name" value="PyrdxlP-dep_Trfase_major"/>
</dbReference>
<name>A0A2S7N5C2_9BACI</name>
<dbReference type="RefSeq" id="WP_104848278.1">
    <property type="nucleotide sequence ID" value="NZ_PKOZ01000001.1"/>
</dbReference>
<evidence type="ECO:0000256" key="3">
    <source>
        <dbReference type="ARBA" id="ARBA00005176"/>
    </source>
</evidence>
<dbReference type="InterPro" id="IPR005814">
    <property type="entry name" value="Aminotrans_3"/>
</dbReference>
<dbReference type="EC" id="2.6.1.22" evidence="5"/>
<dbReference type="EMBL" id="PKOZ01000001">
    <property type="protein sequence ID" value="PQD97183.1"/>
    <property type="molecule type" value="Genomic_DNA"/>
</dbReference>
<dbReference type="PROSITE" id="PS00600">
    <property type="entry name" value="AA_TRANSFER_CLASS_3"/>
    <property type="match status" value="1"/>
</dbReference>
<dbReference type="InterPro" id="IPR015422">
    <property type="entry name" value="PyrdxlP-dep_Trfase_small"/>
</dbReference>
<comment type="pathway">
    <text evidence="3">Amino-acid degradation; 4-aminobutanoate degradation.</text>
</comment>
<dbReference type="InterPro" id="IPR049704">
    <property type="entry name" value="Aminotrans_3_PPA_site"/>
</dbReference>
<dbReference type="SUPFAM" id="SSF53383">
    <property type="entry name" value="PLP-dependent transferases"/>
    <property type="match status" value="1"/>
</dbReference>
<evidence type="ECO:0000256" key="5">
    <source>
        <dbReference type="ARBA" id="ARBA00012876"/>
    </source>
</evidence>
<dbReference type="InterPro" id="IPR015424">
    <property type="entry name" value="PyrdxlP-dep_Trfase"/>
</dbReference>
<dbReference type="AlphaFoldDB" id="A0A2S7N5C2"/>
<evidence type="ECO:0000256" key="2">
    <source>
        <dbReference type="ARBA" id="ARBA00001933"/>
    </source>
</evidence>
<dbReference type="Proteomes" id="UP000239663">
    <property type="component" value="Unassembled WGS sequence"/>
</dbReference>
<comment type="similarity">
    <text evidence="4 16">Belongs to the class-III pyridoxal-phosphate-dependent aminotransferase family.</text>
</comment>
<dbReference type="CDD" id="cd00610">
    <property type="entry name" value="OAT_like"/>
    <property type="match status" value="1"/>
</dbReference>
<dbReference type="PIRSF" id="PIRSF000521">
    <property type="entry name" value="Transaminase_4ab_Lys_Orn"/>
    <property type="match status" value="1"/>
</dbReference>
<keyword evidence="8 17" id="KW-0808">Transferase</keyword>
<dbReference type="FunFam" id="3.40.640.10:FF:000013">
    <property type="entry name" value="4-aminobutyrate aminotransferase"/>
    <property type="match status" value="1"/>
</dbReference>
<comment type="caution">
    <text evidence="17">The sequence shown here is derived from an EMBL/GenBank/DDBJ whole genome shotgun (WGS) entry which is preliminary data.</text>
</comment>
<dbReference type="GO" id="GO:0042802">
    <property type="term" value="F:identical protein binding"/>
    <property type="evidence" value="ECO:0007669"/>
    <property type="project" value="TreeGrafter"/>
</dbReference>
<evidence type="ECO:0000256" key="10">
    <source>
        <dbReference type="ARBA" id="ARBA00029760"/>
    </source>
</evidence>
<dbReference type="Gene3D" id="3.40.640.10">
    <property type="entry name" value="Type I PLP-dependent aspartate aminotransferase-like (Major domain)"/>
    <property type="match status" value="1"/>
</dbReference>
<proteinExistence type="inferred from homology"/>
<keyword evidence="9 16" id="KW-0663">Pyridoxal phosphate</keyword>
<organism evidence="17 18">
    <name type="scientific">Pradoshia eiseniae</name>
    <dbReference type="NCBI Taxonomy" id="2064768"/>
    <lineage>
        <taxon>Bacteria</taxon>
        <taxon>Bacillati</taxon>
        <taxon>Bacillota</taxon>
        <taxon>Bacilli</taxon>
        <taxon>Bacillales</taxon>
        <taxon>Bacillaceae</taxon>
        <taxon>Pradoshia</taxon>
    </lineage>
</organism>
<reference evidence="17 18" key="1">
    <citation type="submission" date="2017-12" db="EMBL/GenBank/DDBJ databases">
        <title>Taxonomic description and draft genome of Pradoshia cofamensis Gen. nov., sp. nov., a thermotolerant bacillale isolated from anterior gut of earthworm Eisenia fetida.</title>
        <authorList>
            <person name="Saha T."/>
            <person name="Chakraborty R."/>
        </authorList>
    </citation>
    <scope>NUCLEOTIDE SEQUENCE [LARGE SCALE GENOMIC DNA]</scope>
    <source>
        <strain evidence="17 18">EAG3</strain>
    </source>
</reference>
<evidence type="ECO:0000313" key="18">
    <source>
        <dbReference type="Proteomes" id="UP000239663"/>
    </source>
</evidence>
<evidence type="ECO:0000256" key="9">
    <source>
        <dbReference type="ARBA" id="ARBA00022898"/>
    </source>
</evidence>
<dbReference type="Pfam" id="PF00202">
    <property type="entry name" value="Aminotran_3"/>
    <property type="match status" value="1"/>
</dbReference>
<evidence type="ECO:0000256" key="11">
    <source>
        <dbReference type="ARBA" id="ARBA00030204"/>
    </source>
</evidence>
<comment type="catalytic activity">
    <reaction evidence="14">
        <text>4-aminobutanoate + 2-oxoglutarate = succinate semialdehyde + L-glutamate</text>
        <dbReference type="Rhea" id="RHEA:23352"/>
        <dbReference type="ChEBI" id="CHEBI:16810"/>
        <dbReference type="ChEBI" id="CHEBI:29985"/>
        <dbReference type="ChEBI" id="CHEBI:57706"/>
        <dbReference type="ChEBI" id="CHEBI:59888"/>
        <dbReference type="EC" id="2.6.1.19"/>
    </reaction>
</comment>
<evidence type="ECO:0000256" key="1">
    <source>
        <dbReference type="ARBA" id="ARBA00001750"/>
    </source>
</evidence>
<dbReference type="InterPro" id="IPR050103">
    <property type="entry name" value="Class-III_PLP-dep_AT"/>
</dbReference>
<accession>A0A2S7N5C2</accession>
<evidence type="ECO:0000256" key="8">
    <source>
        <dbReference type="ARBA" id="ARBA00022679"/>
    </source>
</evidence>
<evidence type="ECO:0000256" key="13">
    <source>
        <dbReference type="ARBA" id="ARBA00031787"/>
    </source>
</evidence>
<protein>
    <recommendedName>
        <fullName evidence="12">(S)-3-amino-2-methylpropionate transaminase</fullName>
        <ecNumber evidence="6">2.6.1.19</ecNumber>
        <ecNumber evidence="5">2.6.1.22</ecNumber>
    </recommendedName>
    <alternativeName>
        <fullName evidence="13">GABA aminotransferase</fullName>
    </alternativeName>
    <alternativeName>
        <fullName evidence="11">Gamma-amino-N-butyrate transaminase</fullName>
    </alternativeName>
    <alternativeName>
        <fullName evidence="15">Glutamate:succinic semialdehyde transaminase</fullName>
    </alternativeName>
    <alternativeName>
        <fullName evidence="10">L-AIBAT</fullName>
    </alternativeName>
</protein>